<evidence type="ECO:0000256" key="1">
    <source>
        <dbReference type="SAM" id="Coils"/>
    </source>
</evidence>
<protein>
    <submittedName>
        <fullName evidence="2">Uncharacterized protein</fullName>
    </submittedName>
</protein>
<dbReference type="InterPro" id="IPR010989">
    <property type="entry name" value="SNARE"/>
</dbReference>
<dbReference type="Gene3D" id="1.20.58.70">
    <property type="match status" value="1"/>
</dbReference>
<dbReference type="EMBL" id="BPLQ01001079">
    <property type="protein sequence ID" value="GIX78163.1"/>
    <property type="molecule type" value="Genomic_DNA"/>
</dbReference>
<reference evidence="2 3" key="1">
    <citation type="submission" date="2021-06" db="EMBL/GenBank/DDBJ databases">
        <title>Caerostris darwini draft genome.</title>
        <authorList>
            <person name="Kono N."/>
            <person name="Arakawa K."/>
        </authorList>
    </citation>
    <scope>NUCLEOTIDE SEQUENCE [LARGE SCALE GENOMIC DNA]</scope>
</reference>
<evidence type="ECO:0000313" key="2">
    <source>
        <dbReference type="EMBL" id="GIX78163.1"/>
    </source>
</evidence>
<dbReference type="SUPFAM" id="SSF47661">
    <property type="entry name" value="t-snare proteins"/>
    <property type="match status" value="1"/>
</dbReference>
<name>A0AAV4N0H9_9ARAC</name>
<feature type="coiled-coil region" evidence="1">
    <location>
        <begin position="89"/>
        <end position="156"/>
    </location>
</feature>
<organism evidence="2 3">
    <name type="scientific">Caerostris darwini</name>
    <dbReference type="NCBI Taxonomy" id="1538125"/>
    <lineage>
        <taxon>Eukaryota</taxon>
        <taxon>Metazoa</taxon>
        <taxon>Ecdysozoa</taxon>
        <taxon>Arthropoda</taxon>
        <taxon>Chelicerata</taxon>
        <taxon>Arachnida</taxon>
        <taxon>Araneae</taxon>
        <taxon>Araneomorphae</taxon>
        <taxon>Entelegynae</taxon>
        <taxon>Araneoidea</taxon>
        <taxon>Araneidae</taxon>
        <taxon>Caerostris</taxon>
    </lineage>
</organism>
<gene>
    <name evidence="2" type="primary">AVEN_34620_1</name>
    <name evidence="2" type="ORF">CDAR_508831</name>
</gene>
<keyword evidence="1" id="KW-0175">Coiled coil</keyword>
<dbReference type="GO" id="GO:0016020">
    <property type="term" value="C:membrane"/>
    <property type="evidence" value="ECO:0007669"/>
    <property type="project" value="InterPro"/>
</dbReference>
<dbReference type="Proteomes" id="UP001054837">
    <property type="component" value="Unassembled WGS sequence"/>
</dbReference>
<proteinExistence type="predicted"/>
<dbReference type="GO" id="GO:0016192">
    <property type="term" value="P:vesicle-mediated transport"/>
    <property type="evidence" value="ECO:0007669"/>
    <property type="project" value="InterPro"/>
</dbReference>
<evidence type="ECO:0000313" key="3">
    <source>
        <dbReference type="Proteomes" id="UP001054837"/>
    </source>
</evidence>
<dbReference type="AlphaFoldDB" id="A0AAV4N0H9"/>
<accession>A0AAV4N0H9</accession>
<comment type="caution">
    <text evidence="2">The sequence shown here is derived from an EMBL/GenBank/DDBJ whole genome shotgun (WGS) entry which is preliminary data.</text>
</comment>
<keyword evidence="3" id="KW-1185">Reference proteome</keyword>
<sequence>MFSAVSELESNYQKLVETVAYKEDLEGLKKEMQEILDARVKKMKKWVRELQEQMVSKDDFIELVTRVDSLETDKVSREELGRLLEPGFIDKFIQEVEDLRNDMDELKQNVSTLEENLQALIVRIDEEILPALQAAFDEIRASMAEMKEKLDTLDADDVLRPFILL</sequence>